<sequence length="133" mass="14617">MARKRDGSPSASNNSTFFKDKKCNATFSRRFPMALCKTVCPYLSLANHGCSTFTPFGCSISFSQASSRIVAIWTLLSSSQLLSATYSRGFSSKIISTMYLLRSVVLTTSSLSTYSNGYNFPMNAQRVSGDQIR</sequence>
<reference evidence="1" key="2">
    <citation type="submission" date="2020-07" db="EMBL/GenBank/DDBJ databases">
        <authorList>
            <person name="Vera ALvarez R."/>
            <person name="Arias-Moreno D.M."/>
            <person name="Jimenez-Jacinto V."/>
            <person name="Jimenez-Bremont J.F."/>
            <person name="Swaminathan K."/>
            <person name="Moose S.P."/>
            <person name="Guerrero-Gonzalez M.L."/>
            <person name="Marino-Ramirez L."/>
            <person name="Landsman D."/>
            <person name="Rodriguez-Kessler M."/>
            <person name="Delgado-Sanchez P."/>
        </authorList>
    </citation>
    <scope>NUCLEOTIDE SEQUENCE</scope>
    <source>
        <tissue evidence="1">Cladode</tissue>
    </source>
</reference>
<proteinExistence type="predicted"/>
<organism evidence="1">
    <name type="scientific">Opuntia streptacantha</name>
    <name type="common">Prickly pear cactus</name>
    <name type="synonym">Opuntia cardona</name>
    <dbReference type="NCBI Taxonomy" id="393608"/>
    <lineage>
        <taxon>Eukaryota</taxon>
        <taxon>Viridiplantae</taxon>
        <taxon>Streptophyta</taxon>
        <taxon>Embryophyta</taxon>
        <taxon>Tracheophyta</taxon>
        <taxon>Spermatophyta</taxon>
        <taxon>Magnoliopsida</taxon>
        <taxon>eudicotyledons</taxon>
        <taxon>Gunneridae</taxon>
        <taxon>Pentapetalae</taxon>
        <taxon>Caryophyllales</taxon>
        <taxon>Cactineae</taxon>
        <taxon>Cactaceae</taxon>
        <taxon>Opuntioideae</taxon>
        <taxon>Opuntia</taxon>
    </lineage>
</organism>
<name>A0A7C9EBE8_OPUST</name>
<protein>
    <submittedName>
        <fullName evidence="1">Uncharacterized protein</fullName>
    </submittedName>
</protein>
<evidence type="ECO:0000313" key="1">
    <source>
        <dbReference type="EMBL" id="MBA4663600.1"/>
    </source>
</evidence>
<dbReference type="AlphaFoldDB" id="A0A7C9EBE8"/>
<accession>A0A7C9EBE8</accession>
<dbReference type="EMBL" id="GISG01220843">
    <property type="protein sequence ID" value="MBA4663600.1"/>
    <property type="molecule type" value="Transcribed_RNA"/>
</dbReference>
<reference evidence="1" key="1">
    <citation type="journal article" date="2013" name="J. Plant Res.">
        <title>Effect of fungi and light on seed germination of three Opuntia species from semiarid lands of central Mexico.</title>
        <authorList>
            <person name="Delgado-Sanchez P."/>
            <person name="Jimenez-Bremont J.F."/>
            <person name="Guerrero-Gonzalez Mde L."/>
            <person name="Flores J."/>
        </authorList>
    </citation>
    <scope>NUCLEOTIDE SEQUENCE</scope>
    <source>
        <tissue evidence="1">Cladode</tissue>
    </source>
</reference>